<dbReference type="Proteomes" id="UP001396334">
    <property type="component" value="Unassembled WGS sequence"/>
</dbReference>
<evidence type="ECO:0000313" key="2">
    <source>
        <dbReference type="Proteomes" id="UP001396334"/>
    </source>
</evidence>
<dbReference type="EMBL" id="JBBPBN010000005">
    <property type="protein sequence ID" value="KAK9039100.1"/>
    <property type="molecule type" value="Genomic_DNA"/>
</dbReference>
<organism evidence="1 2">
    <name type="scientific">Hibiscus sabdariffa</name>
    <name type="common">roselle</name>
    <dbReference type="NCBI Taxonomy" id="183260"/>
    <lineage>
        <taxon>Eukaryota</taxon>
        <taxon>Viridiplantae</taxon>
        <taxon>Streptophyta</taxon>
        <taxon>Embryophyta</taxon>
        <taxon>Tracheophyta</taxon>
        <taxon>Spermatophyta</taxon>
        <taxon>Magnoliopsida</taxon>
        <taxon>eudicotyledons</taxon>
        <taxon>Gunneridae</taxon>
        <taxon>Pentapetalae</taxon>
        <taxon>rosids</taxon>
        <taxon>malvids</taxon>
        <taxon>Malvales</taxon>
        <taxon>Malvaceae</taxon>
        <taxon>Malvoideae</taxon>
        <taxon>Hibiscus</taxon>
    </lineage>
</organism>
<comment type="caution">
    <text evidence="1">The sequence shown here is derived from an EMBL/GenBank/DDBJ whole genome shotgun (WGS) entry which is preliminary data.</text>
</comment>
<accession>A0ABR2TNQ2</accession>
<gene>
    <name evidence="1" type="ORF">V6N11_023937</name>
</gene>
<proteinExistence type="predicted"/>
<name>A0ABR2TNQ2_9ROSI</name>
<reference evidence="1 2" key="1">
    <citation type="journal article" date="2024" name="G3 (Bethesda)">
        <title>Genome assembly of Hibiscus sabdariffa L. provides insights into metabolisms of medicinal natural products.</title>
        <authorList>
            <person name="Kim T."/>
        </authorList>
    </citation>
    <scope>NUCLEOTIDE SEQUENCE [LARGE SCALE GENOMIC DNA]</scope>
    <source>
        <strain evidence="1">TK-2024</strain>
        <tissue evidence="1">Old leaves</tissue>
    </source>
</reference>
<keyword evidence="2" id="KW-1185">Reference proteome</keyword>
<sequence length="162" mass="18461">MSRMERLSIFAMDIANSHSRSSSLFIHTKTAKVGINYYRLLKSRGTNLMQSLQIGPLELMVQTKKRELNWNHGWVILSCLDFSGLDEACISGKKGSCRRNDKCLTSTEVRGSTSEGNSFELPEFQDMFKEFRIKKKRYGSLSAIQGKGISEADKRMRVRAKK</sequence>
<evidence type="ECO:0000313" key="1">
    <source>
        <dbReference type="EMBL" id="KAK9039100.1"/>
    </source>
</evidence>
<protein>
    <submittedName>
        <fullName evidence="1">Uncharacterized protein</fullName>
    </submittedName>
</protein>